<keyword evidence="2" id="KW-1185">Reference proteome</keyword>
<dbReference type="RefSeq" id="WP_283832545.1">
    <property type="nucleotide sequence ID" value="NZ_JASJEU010000020.1"/>
</dbReference>
<proteinExistence type="predicted"/>
<dbReference type="Proteomes" id="UP001232750">
    <property type="component" value="Unassembled WGS sequence"/>
</dbReference>
<dbReference type="GO" id="GO:0016740">
    <property type="term" value="F:transferase activity"/>
    <property type="evidence" value="ECO:0007669"/>
    <property type="project" value="UniProtKB-KW"/>
</dbReference>
<evidence type="ECO:0000313" key="1">
    <source>
        <dbReference type="EMBL" id="MDJ1651199.1"/>
    </source>
</evidence>
<sequence length="216" mass="24445">MLKDMQRTLAHEALSVLSPYGFVLAGSGAIREHGLIERPTEDIDLFCAVTAEDNQFETAVTILTKHLEECGYHIREHQRSPHYYSAEVEREGVTLQFDMGIDYREYPPARLEVGPVLDVRDAVANKLGAMCSRGEPRDYLDADKIHTSGLFSDETLLNLTLDHDLGLTKSLFIECLRAVVTIEPEEVERYGYRTGDLAEVKVRLMNWANDLEQSGW</sequence>
<accession>A0ABT7DNT5</accession>
<dbReference type="Pfam" id="PF08843">
    <property type="entry name" value="AbiEii"/>
    <property type="match status" value="1"/>
</dbReference>
<evidence type="ECO:0000313" key="2">
    <source>
        <dbReference type="Proteomes" id="UP001232750"/>
    </source>
</evidence>
<organism evidence="1 2">
    <name type="scientific">Gordonibacter faecis</name>
    <dbReference type="NCBI Taxonomy" id="3047475"/>
    <lineage>
        <taxon>Bacteria</taxon>
        <taxon>Bacillati</taxon>
        <taxon>Actinomycetota</taxon>
        <taxon>Coriobacteriia</taxon>
        <taxon>Eggerthellales</taxon>
        <taxon>Eggerthellaceae</taxon>
        <taxon>Gordonibacter</taxon>
    </lineage>
</organism>
<gene>
    <name evidence="1" type="ORF">QNJ86_10340</name>
</gene>
<protein>
    <submittedName>
        <fullName evidence="1">Nucleotidyl transferase AbiEii/AbiGii toxin family protein</fullName>
    </submittedName>
</protein>
<dbReference type="EMBL" id="JASJEU010000020">
    <property type="protein sequence ID" value="MDJ1651199.1"/>
    <property type="molecule type" value="Genomic_DNA"/>
</dbReference>
<reference evidence="1 2" key="1">
    <citation type="submission" date="2023-05" db="EMBL/GenBank/DDBJ databases">
        <title>Gordonibacter KGMB12511T sp. nov., isolated from faeces of healthy Korean.</title>
        <authorList>
            <person name="Kim H.S."/>
            <person name="Kim J.-S."/>
            <person name="Suh M.K."/>
            <person name="Eom M.K."/>
            <person name="Do H.E."/>
            <person name="Lee J.-S."/>
        </authorList>
    </citation>
    <scope>NUCLEOTIDE SEQUENCE [LARGE SCALE GENOMIC DNA]</scope>
    <source>
        <strain evidence="1 2">KGMB12511</strain>
    </source>
</reference>
<name>A0ABT7DNT5_9ACTN</name>
<comment type="caution">
    <text evidence="1">The sequence shown here is derived from an EMBL/GenBank/DDBJ whole genome shotgun (WGS) entry which is preliminary data.</text>
</comment>
<dbReference type="InterPro" id="IPR014942">
    <property type="entry name" value="AbiEii"/>
</dbReference>
<keyword evidence="1" id="KW-0808">Transferase</keyword>